<accession>A0AA39ZNG3</accession>
<reference evidence="3" key="1">
    <citation type="submission" date="2023-06" db="EMBL/GenBank/DDBJ databases">
        <title>Genome-scale phylogeny and comparative genomics of the fungal order Sordariales.</title>
        <authorList>
            <consortium name="Lawrence Berkeley National Laboratory"/>
            <person name="Hensen N."/>
            <person name="Bonometti L."/>
            <person name="Westerberg I."/>
            <person name="Brannstrom I.O."/>
            <person name="Guillou S."/>
            <person name="Cros-Aarteil S."/>
            <person name="Calhoun S."/>
            <person name="Haridas S."/>
            <person name="Kuo A."/>
            <person name="Mondo S."/>
            <person name="Pangilinan J."/>
            <person name="Riley R."/>
            <person name="Labutti K."/>
            <person name="Andreopoulos B."/>
            <person name="Lipzen A."/>
            <person name="Chen C."/>
            <person name="Yanf M."/>
            <person name="Daum C."/>
            <person name="Ng V."/>
            <person name="Clum A."/>
            <person name="Steindorff A."/>
            <person name="Ohm R."/>
            <person name="Martin F."/>
            <person name="Silar P."/>
            <person name="Natvig D."/>
            <person name="Lalanne C."/>
            <person name="Gautier V."/>
            <person name="Ament-Velasquez S.L."/>
            <person name="Kruys A."/>
            <person name="Hutchinson M.I."/>
            <person name="Powell A.J."/>
            <person name="Barry K."/>
            <person name="Miller A.N."/>
            <person name="Grigoriev I.V."/>
            <person name="Debuchy R."/>
            <person name="Gladieux P."/>
            <person name="Thoren M.H."/>
            <person name="Johannesson H."/>
        </authorList>
    </citation>
    <scope>NUCLEOTIDE SEQUENCE</scope>
    <source>
        <strain evidence="3">CBS 307.81</strain>
    </source>
</reference>
<dbReference type="InterPro" id="IPR036864">
    <property type="entry name" value="Zn2-C6_fun-type_DNA-bd_sf"/>
</dbReference>
<protein>
    <recommendedName>
        <fullName evidence="5">Zn(2)-C6 fungal-type domain-containing protein</fullName>
    </recommendedName>
</protein>
<feature type="compositionally biased region" description="Gly residues" evidence="2">
    <location>
        <begin position="141"/>
        <end position="170"/>
    </location>
</feature>
<proteinExistence type="predicted"/>
<keyword evidence="1" id="KW-0539">Nucleus</keyword>
<evidence type="ECO:0008006" key="5">
    <source>
        <dbReference type="Google" id="ProtNLM"/>
    </source>
</evidence>
<keyword evidence="4" id="KW-1185">Reference proteome</keyword>
<sequence>MNYTNNNNNNEMDPNLSAAYPLLGLDATTEAPDFDYAAFYHQQPHHSHEDIDYLAEESSASASTSGNLISSASDATLQTLNPVPPPSLLTVPALPSNNTNALALHNAHSPGNYGQAYPQNQLQLPSFDPSSVSGTGYNDGSSGGGSPAPSSGHGGGSREGGSGSGSGGLTAAGKQRLERRGHTKSRRGCFNCKRRRIKVIPPPSPFYHQYNHSLIHVKQCQETRPSCGHCLKTGLTCEYPSLPTIIHQPSNTLPLFSLLDLRLYHHFLSTCYPHHPIGSEPLWLHTIPHLSQSHPYLMHAILGYSASHLLQSDPTITLTPAMSHRLKAIKSIKKALSSLPTTSSSPQHNPPSLEAQGNALMATCFTLTYQSTLLDDGMPEYMTFIRGVVIVSISMMARQTKLIFDNLLPASHNKSLLEQHMRSLPLVKKEWVDAAVASLHRLERVVPRGGGCQRRYWELLVEMAEGLYKGGWEGYEGMTRHYTWWMMLPQEEFRVLVEVPGDQVSVLLGAHWVAIKMIMAVVTEGEMMGSAERERRVVVGEGGEVKEEEGWKEGKDPRRRMEEEGGPREGIGRWLRWLNRETKGGWRGYGGWTRWVEERLKEDLGYFGKSV</sequence>
<evidence type="ECO:0000256" key="2">
    <source>
        <dbReference type="SAM" id="MobiDB-lite"/>
    </source>
</evidence>
<evidence type="ECO:0000313" key="4">
    <source>
        <dbReference type="Proteomes" id="UP001174997"/>
    </source>
</evidence>
<dbReference type="InterPro" id="IPR001138">
    <property type="entry name" value="Zn2Cys6_DnaBD"/>
</dbReference>
<organism evidence="3 4">
    <name type="scientific">Cercophora samala</name>
    <dbReference type="NCBI Taxonomy" id="330535"/>
    <lineage>
        <taxon>Eukaryota</taxon>
        <taxon>Fungi</taxon>
        <taxon>Dikarya</taxon>
        <taxon>Ascomycota</taxon>
        <taxon>Pezizomycotina</taxon>
        <taxon>Sordariomycetes</taxon>
        <taxon>Sordariomycetidae</taxon>
        <taxon>Sordariales</taxon>
        <taxon>Lasiosphaeriaceae</taxon>
        <taxon>Cercophora</taxon>
    </lineage>
</organism>
<dbReference type="PANTHER" id="PTHR47784">
    <property type="entry name" value="STEROL UPTAKE CONTROL PROTEIN 2"/>
    <property type="match status" value="1"/>
</dbReference>
<dbReference type="GO" id="GO:0001228">
    <property type="term" value="F:DNA-binding transcription activator activity, RNA polymerase II-specific"/>
    <property type="evidence" value="ECO:0007669"/>
    <property type="project" value="TreeGrafter"/>
</dbReference>
<feature type="compositionally biased region" description="Polar residues" evidence="2">
    <location>
        <begin position="117"/>
        <end position="132"/>
    </location>
</feature>
<dbReference type="InterPro" id="IPR053157">
    <property type="entry name" value="Sterol_Uptake_Regulator"/>
</dbReference>
<dbReference type="EMBL" id="JAULSY010000001">
    <property type="protein sequence ID" value="KAK0674449.1"/>
    <property type="molecule type" value="Genomic_DNA"/>
</dbReference>
<feature type="region of interest" description="Disordered" evidence="2">
    <location>
        <begin position="546"/>
        <end position="567"/>
    </location>
</feature>
<dbReference type="InterPro" id="IPR021858">
    <property type="entry name" value="Fun_TF"/>
</dbReference>
<dbReference type="Pfam" id="PF11951">
    <property type="entry name" value="Fungal_trans_2"/>
    <property type="match status" value="1"/>
</dbReference>
<name>A0AA39ZNG3_9PEZI</name>
<evidence type="ECO:0000256" key="1">
    <source>
        <dbReference type="ARBA" id="ARBA00023242"/>
    </source>
</evidence>
<dbReference type="CDD" id="cd00067">
    <property type="entry name" value="GAL4"/>
    <property type="match status" value="1"/>
</dbReference>
<dbReference type="Gene3D" id="4.10.240.10">
    <property type="entry name" value="Zn(2)-C6 fungal-type DNA-binding domain"/>
    <property type="match status" value="1"/>
</dbReference>
<comment type="caution">
    <text evidence="3">The sequence shown here is derived from an EMBL/GenBank/DDBJ whole genome shotgun (WGS) entry which is preliminary data.</text>
</comment>
<dbReference type="Proteomes" id="UP001174997">
    <property type="component" value="Unassembled WGS sequence"/>
</dbReference>
<gene>
    <name evidence="3" type="ORF">QBC41DRAFT_377944</name>
</gene>
<evidence type="ECO:0000313" key="3">
    <source>
        <dbReference type="EMBL" id="KAK0674449.1"/>
    </source>
</evidence>
<dbReference type="GO" id="GO:0008270">
    <property type="term" value="F:zinc ion binding"/>
    <property type="evidence" value="ECO:0007669"/>
    <property type="project" value="InterPro"/>
</dbReference>
<feature type="region of interest" description="Disordered" evidence="2">
    <location>
        <begin position="101"/>
        <end position="186"/>
    </location>
</feature>
<dbReference type="AlphaFoldDB" id="A0AA39ZNG3"/>
<dbReference type="PANTHER" id="PTHR47784:SF7">
    <property type="entry name" value="ZN(II)2CYS6 TRANSCRIPTION FACTOR (EUROFUNG)"/>
    <property type="match status" value="1"/>
</dbReference>